<dbReference type="InterPro" id="IPR050736">
    <property type="entry name" value="Sensor_HK_Regulatory"/>
</dbReference>
<feature type="domain" description="Histidine kinase" evidence="7">
    <location>
        <begin position="221"/>
        <end position="440"/>
    </location>
</feature>
<dbReference type="EC" id="2.7.13.3" evidence="2"/>
<dbReference type="InterPro" id="IPR036097">
    <property type="entry name" value="HisK_dim/P_sf"/>
</dbReference>
<dbReference type="PANTHER" id="PTHR43711">
    <property type="entry name" value="TWO-COMPONENT HISTIDINE KINASE"/>
    <property type="match status" value="1"/>
</dbReference>
<keyword evidence="4" id="KW-0808">Transferase</keyword>
<dbReference type="Pfam" id="PF00512">
    <property type="entry name" value="HisKA"/>
    <property type="match status" value="1"/>
</dbReference>
<comment type="caution">
    <text evidence="8">The sequence shown here is derived from an EMBL/GenBank/DDBJ whole genome shotgun (WGS) entry which is preliminary data.</text>
</comment>
<dbReference type="SUPFAM" id="SSF47384">
    <property type="entry name" value="Homodimeric domain of signal transducing histidine kinase"/>
    <property type="match status" value="1"/>
</dbReference>
<gene>
    <name evidence="8" type="ORF">A2982_02410</name>
</gene>
<keyword evidence="5" id="KW-0418">Kinase</keyword>
<evidence type="ECO:0000256" key="6">
    <source>
        <dbReference type="ARBA" id="ARBA00023012"/>
    </source>
</evidence>
<dbReference type="PANTHER" id="PTHR43711:SF31">
    <property type="entry name" value="HISTIDINE KINASE"/>
    <property type="match status" value="1"/>
</dbReference>
<dbReference type="Gene3D" id="3.30.450.40">
    <property type="match status" value="1"/>
</dbReference>
<dbReference type="InterPro" id="IPR003661">
    <property type="entry name" value="HisK_dim/P_dom"/>
</dbReference>
<dbReference type="EMBL" id="MEVH01000031">
    <property type="protein sequence ID" value="OGC51098.1"/>
    <property type="molecule type" value="Genomic_DNA"/>
</dbReference>
<organism evidence="8 9">
    <name type="scientific">candidate division WWE3 bacterium RIFCSPLOWO2_01_FULL_39_13</name>
    <dbReference type="NCBI Taxonomy" id="1802624"/>
    <lineage>
        <taxon>Bacteria</taxon>
        <taxon>Katanobacteria</taxon>
    </lineage>
</organism>
<evidence type="ECO:0000256" key="3">
    <source>
        <dbReference type="ARBA" id="ARBA00022553"/>
    </source>
</evidence>
<dbReference type="PRINTS" id="PR00344">
    <property type="entry name" value="BCTRLSENSOR"/>
</dbReference>
<dbReference type="SMART" id="SM00388">
    <property type="entry name" value="HisKA"/>
    <property type="match status" value="1"/>
</dbReference>
<evidence type="ECO:0000259" key="7">
    <source>
        <dbReference type="PROSITE" id="PS50109"/>
    </source>
</evidence>
<dbReference type="SUPFAM" id="SSF55781">
    <property type="entry name" value="GAF domain-like"/>
    <property type="match status" value="1"/>
</dbReference>
<dbReference type="Gene3D" id="1.10.287.130">
    <property type="match status" value="1"/>
</dbReference>
<accession>A0A1F4V1Q0</accession>
<dbReference type="AlphaFoldDB" id="A0A1F4V1Q0"/>
<dbReference type="CDD" id="cd00082">
    <property type="entry name" value="HisKA"/>
    <property type="match status" value="1"/>
</dbReference>
<keyword evidence="6" id="KW-0902">Two-component regulatory system</keyword>
<dbReference type="PROSITE" id="PS50109">
    <property type="entry name" value="HIS_KIN"/>
    <property type="match status" value="1"/>
</dbReference>
<sequence>MSSKFDSSRLIKVILSLQSLILNTLDYDKVISKIANTLLFDAGFINLGYRIIVLTLVDENQRTLNRISLSKTEEAQKTQEVSVVPFHKIEIPLRSEGNILIKAIKNKKSYHTNYWPDLFRPILKDKDAIANQNAAGIKTSLVMPILVRNKSIGALIFSMIKDYSEVSKQELILIKAFTDIVSLAVQNSKLYSSTKTLASKLKVANSHLKELDKMKDEFISIASHELKTPLSIAKNNLWMYQNTAKKEIDEKNKRFLTETESSLTRLQSIINELLDISRIQQGRMMFDISPNNIYELTIEVTKSFEKLAHKNHIDLILPEKIKVEADVDPVKYKEVVENLISNAVKYSGSGSVRISIEKDNKNFKVSVTDSGPGIDKKDYSKIFTKFGRATQGLKLDGTGTSTGLGLYIAKSYIRAMNGKIGFTSQLGKGTAFFFTLPIKK</sequence>
<dbReference type="InterPro" id="IPR036890">
    <property type="entry name" value="HATPase_C_sf"/>
</dbReference>
<dbReference type="Proteomes" id="UP000178771">
    <property type="component" value="Unassembled WGS sequence"/>
</dbReference>
<dbReference type="InterPro" id="IPR003594">
    <property type="entry name" value="HATPase_dom"/>
</dbReference>
<dbReference type="Gene3D" id="3.30.565.10">
    <property type="entry name" value="Histidine kinase-like ATPase, C-terminal domain"/>
    <property type="match status" value="1"/>
</dbReference>
<evidence type="ECO:0000256" key="1">
    <source>
        <dbReference type="ARBA" id="ARBA00000085"/>
    </source>
</evidence>
<keyword evidence="3" id="KW-0597">Phosphoprotein</keyword>
<evidence type="ECO:0000256" key="2">
    <source>
        <dbReference type="ARBA" id="ARBA00012438"/>
    </source>
</evidence>
<dbReference type="SMART" id="SM00387">
    <property type="entry name" value="HATPase_c"/>
    <property type="match status" value="1"/>
</dbReference>
<dbReference type="STRING" id="1802624.A2982_02410"/>
<evidence type="ECO:0000256" key="4">
    <source>
        <dbReference type="ARBA" id="ARBA00022679"/>
    </source>
</evidence>
<name>A0A1F4V1Q0_UNCKA</name>
<dbReference type="InterPro" id="IPR005467">
    <property type="entry name" value="His_kinase_dom"/>
</dbReference>
<evidence type="ECO:0000256" key="5">
    <source>
        <dbReference type="ARBA" id="ARBA00022777"/>
    </source>
</evidence>
<dbReference type="GO" id="GO:0000155">
    <property type="term" value="F:phosphorelay sensor kinase activity"/>
    <property type="evidence" value="ECO:0007669"/>
    <property type="project" value="InterPro"/>
</dbReference>
<evidence type="ECO:0000313" key="9">
    <source>
        <dbReference type="Proteomes" id="UP000178771"/>
    </source>
</evidence>
<protein>
    <recommendedName>
        <fullName evidence="2">histidine kinase</fullName>
        <ecNumber evidence="2">2.7.13.3</ecNumber>
    </recommendedName>
</protein>
<dbReference type="InterPro" id="IPR004358">
    <property type="entry name" value="Sig_transdc_His_kin-like_C"/>
</dbReference>
<dbReference type="InterPro" id="IPR029016">
    <property type="entry name" value="GAF-like_dom_sf"/>
</dbReference>
<dbReference type="Pfam" id="PF02518">
    <property type="entry name" value="HATPase_c"/>
    <property type="match status" value="1"/>
</dbReference>
<evidence type="ECO:0000313" key="8">
    <source>
        <dbReference type="EMBL" id="OGC51098.1"/>
    </source>
</evidence>
<comment type="catalytic activity">
    <reaction evidence="1">
        <text>ATP + protein L-histidine = ADP + protein N-phospho-L-histidine.</text>
        <dbReference type="EC" id="2.7.13.3"/>
    </reaction>
</comment>
<dbReference type="SUPFAM" id="SSF55874">
    <property type="entry name" value="ATPase domain of HSP90 chaperone/DNA topoisomerase II/histidine kinase"/>
    <property type="match status" value="1"/>
</dbReference>
<reference evidence="8 9" key="1">
    <citation type="journal article" date="2016" name="Nat. Commun.">
        <title>Thousands of microbial genomes shed light on interconnected biogeochemical processes in an aquifer system.</title>
        <authorList>
            <person name="Anantharaman K."/>
            <person name="Brown C.T."/>
            <person name="Hug L.A."/>
            <person name="Sharon I."/>
            <person name="Castelle C.J."/>
            <person name="Probst A.J."/>
            <person name="Thomas B.C."/>
            <person name="Singh A."/>
            <person name="Wilkins M.J."/>
            <person name="Karaoz U."/>
            <person name="Brodie E.L."/>
            <person name="Williams K.H."/>
            <person name="Hubbard S.S."/>
            <person name="Banfield J.F."/>
        </authorList>
    </citation>
    <scope>NUCLEOTIDE SEQUENCE [LARGE SCALE GENOMIC DNA]</scope>
</reference>
<proteinExistence type="predicted"/>